<dbReference type="Pfam" id="PF00096">
    <property type="entry name" value="zf-C2H2"/>
    <property type="match status" value="3"/>
</dbReference>
<evidence type="ECO:0000256" key="7">
    <source>
        <dbReference type="ARBA" id="ARBA00023015"/>
    </source>
</evidence>
<keyword evidence="10" id="KW-0539">Nucleus</keyword>
<dbReference type="HOGENOM" id="CLU_964173_0_0_1"/>
<feature type="domain" description="C2H2-type" evidence="12">
    <location>
        <begin position="196"/>
        <end position="225"/>
    </location>
</feature>
<reference evidence="14" key="1">
    <citation type="submission" date="2011-05" db="EMBL/GenBank/DDBJ databases">
        <authorList>
            <person name="Richards S.R."/>
            <person name="Qu J."/>
            <person name="Jiang H."/>
            <person name="Jhangiani S.N."/>
            <person name="Agravi P."/>
            <person name="Goodspeed R."/>
            <person name="Gross S."/>
            <person name="Mandapat C."/>
            <person name="Jackson L."/>
            <person name="Mathew T."/>
            <person name="Pu L."/>
            <person name="Thornton R."/>
            <person name="Saada N."/>
            <person name="Wilczek-Boney K.B."/>
            <person name="Lee S."/>
            <person name="Kovar C."/>
            <person name="Wu Y."/>
            <person name="Scherer S.E."/>
            <person name="Worley K.C."/>
            <person name="Muzny D.M."/>
            <person name="Gibbs R."/>
        </authorList>
    </citation>
    <scope>NUCLEOTIDE SEQUENCE</scope>
    <source>
        <strain evidence="14">Brora</strain>
    </source>
</reference>
<keyword evidence="5 11" id="KW-0863">Zinc-finger</keyword>
<evidence type="ECO:0000256" key="4">
    <source>
        <dbReference type="ARBA" id="ARBA00022737"/>
    </source>
</evidence>
<dbReference type="PANTHER" id="PTHR45718:SF7">
    <property type="entry name" value="C2H2-TYPE DOMAIN-CONTAINING PROTEIN"/>
    <property type="match status" value="1"/>
</dbReference>
<keyword evidence="6" id="KW-0862">Zinc</keyword>
<dbReference type="PhylomeDB" id="T1IV86"/>
<evidence type="ECO:0000256" key="6">
    <source>
        <dbReference type="ARBA" id="ARBA00022833"/>
    </source>
</evidence>
<dbReference type="FunFam" id="3.30.160.60:FF:000048">
    <property type="entry name" value="GLI family zinc finger 3"/>
    <property type="match status" value="1"/>
</dbReference>
<evidence type="ECO:0000256" key="11">
    <source>
        <dbReference type="PROSITE-ProRule" id="PRU00042"/>
    </source>
</evidence>
<dbReference type="PROSITE" id="PS50157">
    <property type="entry name" value="ZINC_FINGER_C2H2_2"/>
    <property type="match status" value="5"/>
</dbReference>
<sequence length="289" mass="33563">MRCKLVTDASLCCAMDNSELSSLAPINYFPSPSIEPMHPDDFYSHLDINNIIRSSSTSLYFHHSDSGTDGHMGHLSAHDNYSHWQPQEGKTNEENLRVAHMETLQLPPPPSYEQHIKRFQGDEIKTQLYNCLWMDCQTNCTQQEELVRHIEKKHVDKRTGDDFTCFWQGCPRKNRPFNARYKLLIHMRVHSGDKPNRCMFDGCTKAFSRSENLKIHVRSHTGERPYPCQYSGCSKAFSNSSDRAKHQRTHIDTRPYACQIFGCSKRYTDPSSLRKHVKNHSTVKEQRKK</sequence>
<evidence type="ECO:0000313" key="13">
    <source>
        <dbReference type="EnsemblMetazoa" id="SMAR005079-PA"/>
    </source>
</evidence>
<evidence type="ECO:0000256" key="10">
    <source>
        <dbReference type="ARBA" id="ARBA00023242"/>
    </source>
</evidence>
<feature type="domain" description="C2H2-type" evidence="12">
    <location>
        <begin position="168"/>
        <end position="195"/>
    </location>
</feature>
<dbReference type="eggNOG" id="KOG1721">
    <property type="taxonomic scope" value="Eukaryota"/>
</dbReference>
<comment type="similarity">
    <text evidence="2">Belongs to the GLI C2H2-type zinc-finger protein family.</text>
</comment>
<dbReference type="SMART" id="SM00355">
    <property type="entry name" value="ZnF_C2H2"/>
    <property type="match status" value="5"/>
</dbReference>
<dbReference type="FunFam" id="3.30.160.60:FF:000019">
    <property type="entry name" value="GLI family zinc finger 3"/>
    <property type="match status" value="1"/>
</dbReference>
<keyword evidence="7" id="KW-0805">Transcription regulation</keyword>
<keyword evidence="9" id="KW-0804">Transcription</keyword>
<dbReference type="GO" id="GO:0005634">
    <property type="term" value="C:nucleus"/>
    <property type="evidence" value="ECO:0007669"/>
    <property type="project" value="UniProtKB-SubCell"/>
</dbReference>
<comment type="subcellular location">
    <subcellularLocation>
        <location evidence="1">Nucleus</location>
    </subcellularLocation>
</comment>
<dbReference type="Gene3D" id="3.30.160.60">
    <property type="entry name" value="Classic Zinc Finger"/>
    <property type="match status" value="5"/>
</dbReference>
<dbReference type="FunFam" id="3.30.160.60:FF:000036">
    <property type="entry name" value="GLI family zinc finger 3"/>
    <property type="match status" value="1"/>
</dbReference>
<dbReference type="EnsemblMetazoa" id="SMAR005079-RA">
    <property type="protein sequence ID" value="SMAR005079-PA"/>
    <property type="gene ID" value="SMAR005079"/>
</dbReference>
<dbReference type="STRING" id="126957.T1IV86"/>
<dbReference type="GO" id="GO:0140297">
    <property type="term" value="F:DNA-binding transcription factor binding"/>
    <property type="evidence" value="ECO:0007669"/>
    <property type="project" value="UniProtKB-ARBA"/>
</dbReference>
<reference evidence="13" key="2">
    <citation type="submission" date="2015-02" db="UniProtKB">
        <authorList>
            <consortium name="EnsemblMetazoa"/>
        </authorList>
    </citation>
    <scope>IDENTIFICATION</scope>
</reference>
<proteinExistence type="inferred from homology"/>
<dbReference type="GO" id="GO:0000978">
    <property type="term" value="F:RNA polymerase II cis-regulatory region sequence-specific DNA binding"/>
    <property type="evidence" value="ECO:0007669"/>
    <property type="project" value="TreeGrafter"/>
</dbReference>
<accession>T1IV86</accession>
<evidence type="ECO:0000259" key="12">
    <source>
        <dbReference type="PROSITE" id="PS50157"/>
    </source>
</evidence>
<dbReference type="PANTHER" id="PTHR45718">
    <property type="entry name" value="TRANSCRIPTIONAL ACTIVATOR CUBITUS INTERRUPTUS"/>
    <property type="match status" value="1"/>
</dbReference>
<dbReference type="GO" id="GO:0000122">
    <property type="term" value="P:negative regulation of transcription by RNA polymerase II"/>
    <property type="evidence" value="ECO:0007669"/>
    <property type="project" value="UniProtKB-ARBA"/>
</dbReference>
<dbReference type="InterPro" id="IPR056436">
    <property type="entry name" value="Znf-C2H2_ZIC1-5/GLI1-3-like"/>
</dbReference>
<keyword evidence="14" id="KW-1185">Reference proteome</keyword>
<dbReference type="FunFam" id="3.30.160.60:FF:000031">
    <property type="entry name" value="GLI family zinc finger 3"/>
    <property type="match status" value="1"/>
</dbReference>
<feature type="domain" description="C2H2-type" evidence="12">
    <location>
        <begin position="256"/>
        <end position="285"/>
    </location>
</feature>
<evidence type="ECO:0000256" key="8">
    <source>
        <dbReference type="ARBA" id="ARBA00023125"/>
    </source>
</evidence>
<evidence type="ECO:0000256" key="2">
    <source>
        <dbReference type="ARBA" id="ARBA00010831"/>
    </source>
</evidence>
<name>T1IV86_STRMM</name>
<dbReference type="PROSITE" id="PS00028">
    <property type="entry name" value="ZINC_FINGER_C2H2_1"/>
    <property type="match status" value="4"/>
</dbReference>
<evidence type="ECO:0000256" key="9">
    <source>
        <dbReference type="ARBA" id="ARBA00023163"/>
    </source>
</evidence>
<keyword evidence="8" id="KW-0238">DNA-binding</keyword>
<dbReference type="GO" id="GO:0000981">
    <property type="term" value="F:DNA-binding transcription factor activity, RNA polymerase II-specific"/>
    <property type="evidence" value="ECO:0007669"/>
    <property type="project" value="TreeGrafter"/>
</dbReference>
<keyword evidence="3" id="KW-0479">Metal-binding</keyword>
<evidence type="ECO:0000256" key="1">
    <source>
        <dbReference type="ARBA" id="ARBA00004123"/>
    </source>
</evidence>
<dbReference type="InterPro" id="IPR043359">
    <property type="entry name" value="GLI-like"/>
</dbReference>
<dbReference type="EMBL" id="JH431578">
    <property type="status" value="NOT_ANNOTATED_CDS"/>
    <property type="molecule type" value="Genomic_DNA"/>
</dbReference>
<dbReference type="GO" id="GO:0008270">
    <property type="term" value="F:zinc ion binding"/>
    <property type="evidence" value="ECO:0007669"/>
    <property type="project" value="UniProtKB-KW"/>
</dbReference>
<dbReference type="InterPro" id="IPR013087">
    <property type="entry name" value="Znf_C2H2_type"/>
</dbReference>
<dbReference type="Proteomes" id="UP000014500">
    <property type="component" value="Unassembled WGS sequence"/>
</dbReference>
<keyword evidence="4" id="KW-0677">Repeat</keyword>
<organism evidence="13 14">
    <name type="scientific">Strigamia maritima</name>
    <name type="common">European centipede</name>
    <name type="synonym">Geophilus maritimus</name>
    <dbReference type="NCBI Taxonomy" id="126957"/>
    <lineage>
        <taxon>Eukaryota</taxon>
        <taxon>Metazoa</taxon>
        <taxon>Ecdysozoa</taxon>
        <taxon>Arthropoda</taxon>
        <taxon>Myriapoda</taxon>
        <taxon>Chilopoda</taxon>
        <taxon>Pleurostigmophora</taxon>
        <taxon>Geophilomorpha</taxon>
        <taxon>Linotaeniidae</taxon>
        <taxon>Strigamia</taxon>
    </lineage>
</organism>
<feature type="domain" description="C2H2-type" evidence="12">
    <location>
        <begin position="226"/>
        <end position="255"/>
    </location>
</feature>
<dbReference type="SUPFAM" id="SSF57667">
    <property type="entry name" value="beta-beta-alpha zinc fingers"/>
    <property type="match status" value="3"/>
</dbReference>
<dbReference type="OMA" id="APINYFP"/>
<dbReference type="AlphaFoldDB" id="T1IV86"/>
<feature type="domain" description="C2H2-type" evidence="12">
    <location>
        <begin position="129"/>
        <end position="159"/>
    </location>
</feature>
<evidence type="ECO:0000313" key="14">
    <source>
        <dbReference type="Proteomes" id="UP000014500"/>
    </source>
</evidence>
<evidence type="ECO:0000256" key="5">
    <source>
        <dbReference type="ARBA" id="ARBA00022771"/>
    </source>
</evidence>
<evidence type="ECO:0000256" key="3">
    <source>
        <dbReference type="ARBA" id="ARBA00022723"/>
    </source>
</evidence>
<dbReference type="Pfam" id="PF23561">
    <property type="entry name" value="zf-C2H2_15"/>
    <property type="match status" value="1"/>
</dbReference>
<protein>
    <recommendedName>
        <fullName evidence="12">C2H2-type domain-containing protein</fullName>
    </recommendedName>
</protein>
<dbReference type="InterPro" id="IPR036236">
    <property type="entry name" value="Znf_C2H2_sf"/>
</dbReference>